<comment type="catalytic activity">
    <reaction evidence="10">
        <text>tetradecanoyl-[ACP] + malonyl-[ACP] + H(+) = 3-oxohexadecanoyl-[ACP] + holo-[ACP] + CO2</text>
        <dbReference type="Rhea" id="RHEA:41900"/>
        <dbReference type="Rhea" id="RHEA-COMP:9623"/>
        <dbReference type="Rhea" id="RHEA-COMP:9648"/>
        <dbReference type="Rhea" id="RHEA-COMP:9649"/>
        <dbReference type="Rhea" id="RHEA-COMP:9685"/>
        <dbReference type="ChEBI" id="CHEBI:15378"/>
        <dbReference type="ChEBI" id="CHEBI:16526"/>
        <dbReference type="ChEBI" id="CHEBI:64479"/>
        <dbReference type="ChEBI" id="CHEBI:78449"/>
        <dbReference type="ChEBI" id="CHEBI:78477"/>
        <dbReference type="ChEBI" id="CHEBI:78478"/>
    </reaction>
    <physiologicalReaction direction="left-to-right" evidence="10">
        <dbReference type="Rhea" id="RHEA:41901"/>
    </physiologicalReaction>
</comment>
<keyword evidence="3 17" id="KW-0444">Lipid biosynthesis</keyword>
<dbReference type="PIRSF" id="PIRSF000447">
    <property type="entry name" value="KAS_II"/>
    <property type="match status" value="1"/>
</dbReference>
<evidence type="ECO:0000256" key="4">
    <source>
        <dbReference type="ARBA" id="ARBA00022679"/>
    </source>
</evidence>
<protein>
    <recommendedName>
        <fullName evidence="17">3-oxoacyl-[acyl-carrier-protein] synthase</fullName>
    </recommendedName>
</protein>
<reference evidence="21" key="1">
    <citation type="submission" date="2022-01" db="EMBL/GenBank/DDBJ databases">
        <authorList>
            <person name="Braso-Vives M."/>
        </authorList>
    </citation>
    <scope>NUCLEOTIDE SEQUENCE</scope>
</reference>
<evidence type="ECO:0000256" key="11">
    <source>
        <dbReference type="ARBA" id="ARBA00047578"/>
    </source>
</evidence>
<keyword evidence="8" id="KW-0012">Acyltransferase</keyword>
<evidence type="ECO:0000256" key="6">
    <source>
        <dbReference type="ARBA" id="ARBA00023098"/>
    </source>
</evidence>
<evidence type="ECO:0000256" key="12">
    <source>
        <dbReference type="ARBA" id="ARBA00048506"/>
    </source>
</evidence>
<evidence type="ECO:0000256" key="7">
    <source>
        <dbReference type="ARBA" id="ARBA00023160"/>
    </source>
</evidence>
<evidence type="ECO:0000313" key="21">
    <source>
        <dbReference type="EMBL" id="CAH1267939.1"/>
    </source>
</evidence>
<dbReference type="InterPro" id="IPR018201">
    <property type="entry name" value="Ketoacyl_synth_AS"/>
</dbReference>
<evidence type="ECO:0000256" key="19">
    <source>
        <dbReference type="RuleBase" id="RU003694"/>
    </source>
</evidence>
<comment type="catalytic activity">
    <reaction evidence="9">
        <text>hexanoyl-[ACP] + malonyl-[ACP] + H(+) = 3-oxooctanoyl-[ACP] + holo-[ACP] + CO2</text>
        <dbReference type="Rhea" id="RHEA:41836"/>
        <dbReference type="Rhea" id="RHEA-COMP:9623"/>
        <dbReference type="Rhea" id="RHEA-COMP:9632"/>
        <dbReference type="Rhea" id="RHEA-COMP:9633"/>
        <dbReference type="Rhea" id="RHEA-COMP:9685"/>
        <dbReference type="ChEBI" id="CHEBI:15378"/>
        <dbReference type="ChEBI" id="CHEBI:16526"/>
        <dbReference type="ChEBI" id="CHEBI:64479"/>
        <dbReference type="ChEBI" id="CHEBI:78449"/>
        <dbReference type="ChEBI" id="CHEBI:78459"/>
        <dbReference type="ChEBI" id="CHEBI:78460"/>
    </reaction>
    <physiologicalReaction direction="left-to-right" evidence="9">
        <dbReference type="Rhea" id="RHEA:41837"/>
    </physiologicalReaction>
</comment>
<comment type="catalytic activity">
    <reaction evidence="15">
        <text>octanoyl-[ACP] + malonyl-[ACP] + H(+) = 3-oxodecanoyl-[ACP] + holo-[ACP] + CO2</text>
        <dbReference type="Rhea" id="RHEA:41852"/>
        <dbReference type="Rhea" id="RHEA-COMP:9623"/>
        <dbReference type="Rhea" id="RHEA-COMP:9636"/>
        <dbReference type="Rhea" id="RHEA-COMP:9637"/>
        <dbReference type="Rhea" id="RHEA-COMP:9685"/>
        <dbReference type="ChEBI" id="CHEBI:15378"/>
        <dbReference type="ChEBI" id="CHEBI:16526"/>
        <dbReference type="ChEBI" id="CHEBI:64479"/>
        <dbReference type="ChEBI" id="CHEBI:78449"/>
        <dbReference type="ChEBI" id="CHEBI:78463"/>
        <dbReference type="ChEBI" id="CHEBI:78464"/>
    </reaction>
    <physiologicalReaction direction="left-to-right" evidence="15">
        <dbReference type="Rhea" id="RHEA:41853"/>
    </physiologicalReaction>
</comment>
<dbReference type="GO" id="GO:0006633">
    <property type="term" value="P:fatty acid biosynthetic process"/>
    <property type="evidence" value="ECO:0007669"/>
    <property type="project" value="UniProtKB-KW"/>
</dbReference>
<dbReference type="FunFam" id="3.40.47.10:FF:000015">
    <property type="entry name" value="3-oxoacyl-[acyl-carrier-protein] synthase, mitochondrial"/>
    <property type="match status" value="1"/>
</dbReference>
<dbReference type="Gene3D" id="3.40.47.10">
    <property type="match status" value="2"/>
</dbReference>
<dbReference type="SMART" id="SM00825">
    <property type="entry name" value="PKS_KS"/>
    <property type="match status" value="1"/>
</dbReference>
<dbReference type="InterPro" id="IPR014030">
    <property type="entry name" value="Ketoacyl_synth_N"/>
</dbReference>
<comment type="catalytic activity">
    <reaction evidence="14">
        <text>butanoyl-[ACP] + malonyl-[ACP] + H(+) = 3-oxohexanoyl-[ACP] + holo-[ACP] + CO2</text>
        <dbReference type="Rhea" id="RHEA:41820"/>
        <dbReference type="Rhea" id="RHEA-COMP:9623"/>
        <dbReference type="Rhea" id="RHEA-COMP:9628"/>
        <dbReference type="Rhea" id="RHEA-COMP:9629"/>
        <dbReference type="Rhea" id="RHEA-COMP:9685"/>
        <dbReference type="ChEBI" id="CHEBI:15378"/>
        <dbReference type="ChEBI" id="CHEBI:16526"/>
        <dbReference type="ChEBI" id="CHEBI:64479"/>
        <dbReference type="ChEBI" id="CHEBI:78449"/>
        <dbReference type="ChEBI" id="CHEBI:78454"/>
        <dbReference type="ChEBI" id="CHEBI:78456"/>
    </reaction>
    <physiologicalReaction direction="left-to-right" evidence="14">
        <dbReference type="Rhea" id="RHEA:41821"/>
    </physiologicalReaction>
</comment>
<dbReference type="EMBL" id="OV696691">
    <property type="protein sequence ID" value="CAH1267939.1"/>
    <property type="molecule type" value="Genomic_DNA"/>
</dbReference>
<dbReference type="FunFam" id="3.40.47.10:FF:000024">
    <property type="entry name" value="3-oxoacyl-[acyl-carrier-protein] synthase, mitochondrial"/>
    <property type="match status" value="1"/>
</dbReference>
<sequence>MTALRTRMPLLAVSKAFVSTLGRATKYALRPFSTSTNPSSPESKRVVVTGLGLVTPLGTGIKNVWSRLLNGECGITAVQGPGYEKIPCKVAAHVPRGTEEGQFNDDDFVSAADKRAMADGMIFALAAADEALKDAKWKPESEEDSNMTGVAIGTGMVSLQDIVDTGVALRERGYNRVSPYFVPKILVNLAAGHVSMRYNLKGPNHAVSTACTTGLHAIGDAYRFIKFGDADVMVAGGTEASINPLAFAGFSRARALTTKFNDDPRTASRPFHPERDGFVMGEGAGVVVLEEYGHAKRRGATMYAEVLGYGLSGDASHMTAPSETGDGAMRCMRRAMQCAGVTPSEVTYINAHATSTPLGDAVENTAIKTIFNSYTSSLAVSSTKGAVGHLLGAAGAVEAIFTILACADGMLPPTLNLTKVDKDFDLNYVPCKAQEWKIKERRKRVALTNSFGFGGTNASICISSIN</sequence>
<evidence type="ECO:0000259" key="20">
    <source>
        <dbReference type="PROSITE" id="PS52004"/>
    </source>
</evidence>
<dbReference type="PROSITE" id="PS00606">
    <property type="entry name" value="KS3_1"/>
    <property type="match status" value="1"/>
</dbReference>
<dbReference type="InterPro" id="IPR000794">
    <property type="entry name" value="Beta-ketoacyl_synthase"/>
</dbReference>
<evidence type="ECO:0000256" key="16">
    <source>
        <dbReference type="ARBA" id="ARBA00054575"/>
    </source>
</evidence>
<dbReference type="CDD" id="cd00834">
    <property type="entry name" value="KAS_I_II"/>
    <property type="match status" value="1"/>
</dbReference>
<accession>A0A8K0A2C2</accession>
<keyword evidence="7 17" id="KW-0275">Fatty acid biosynthesis</keyword>
<feature type="domain" description="Ketosynthase family 3 (KS3)" evidence="20">
    <location>
        <begin position="43"/>
        <end position="464"/>
    </location>
</feature>
<organism evidence="21 22">
    <name type="scientific">Branchiostoma lanceolatum</name>
    <name type="common">Common lancelet</name>
    <name type="synonym">Amphioxus lanceolatum</name>
    <dbReference type="NCBI Taxonomy" id="7740"/>
    <lineage>
        <taxon>Eukaryota</taxon>
        <taxon>Metazoa</taxon>
        <taxon>Chordata</taxon>
        <taxon>Cephalochordata</taxon>
        <taxon>Leptocardii</taxon>
        <taxon>Amphioxiformes</taxon>
        <taxon>Branchiostomatidae</taxon>
        <taxon>Branchiostoma</taxon>
    </lineage>
</organism>
<dbReference type="InterPro" id="IPR014031">
    <property type="entry name" value="Ketoacyl_synth_C"/>
</dbReference>
<evidence type="ECO:0000256" key="2">
    <source>
        <dbReference type="ARBA" id="ARBA00008467"/>
    </source>
</evidence>
<evidence type="ECO:0000256" key="14">
    <source>
        <dbReference type="ARBA" id="ARBA00049449"/>
    </source>
</evidence>
<dbReference type="PANTHER" id="PTHR11712:SF336">
    <property type="entry name" value="3-OXOACYL-[ACYL-CARRIER-PROTEIN] SYNTHASE, MITOCHONDRIAL"/>
    <property type="match status" value="1"/>
</dbReference>
<name>A0A8K0A2C2_BRALA</name>
<dbReference type="Pfam" id="PF02801">
    <property type="entry name" value="Ketoacyl-synt_C"/>
    <property type="match status" value="1"/>
</dbReference>
<dbReference type="Pfam" id="PF00109">
    <property type="entry name" value="ketoacyl-synt"/>
    <property type="match status" value="1"/>
</dbReference>
<evidence type="ECO:0000256" key="15">
    <source>
        <dbReference type="ARBA" id="ARBA00049533"/>
    </source>
</evidence>
<dbReference type="PROSITE" id="PS52004">
    <property type="entry name" value="KS3_2"/>
    <property type="match status" value="1"/>
</dbReference>
<proteinExistence type="inferred from homology"/>
<evidence type="ECO:0000256" key="5">
    <source>
        <dbReference type="ARBA" id="ARBA00022832"/>
    </source>
</evidence>
<dbReference type="Proteomes" id="UP000838412">
    <property type="component" value="Chromosome 6"/>
</dbReference>
<dbReference type="SUPFAM" id="SSF53901">
    <property type="entry name" value="Thiolase-like"/>
    <property type="match status" value="2"/>
</dbReference>
<dbReference type="NCBIfam" id="TIGR03150">
    <property type="entry name" value="fabF"/>
    <property type="match status" value="1"/>
</dbReference>
<dbReference type="GO" id="GO:0004315">
    <property type="term" value="F:3-oxoacyl-[acyl-carrier-protein] synthase activity"/>
    <property type="evidence" value="ECO:0007669"/>
    <property type="project" value="UniProtKB-EC"/>
</dbReference>
<dbReference type="NCBIfam" id="NF005589">
    <property type="entry name" value="PRK07314.1"/>
    <property type="match status" value="1"/>
</dbReference>
<keyword evidence="4 17" id="KW-0808">Transferase</keyword>
<dbReference type="InterPro" id="IPR016039">
    <property type="entry name" value="Thiolase-like"/>
</dbReference>
<keyword evidence="5" id="KW-0276">Fatty acid metabolism</keyword>
<keyword evidence="6" id="KW-0443">Lipid metabolism</keyword>
<evidence type="ECO:0000256" key="18">
    <source>
        <dbReference type="PIRSR" id="PIRSR000447-1"/>
    </source>
</evidence>
<evidence type="ECO:0000256" key="1">
    <source>
        <dbReference type="ARBA" id="ARBA00005194"/>
    </source>
</evidence>
<dbReference type="PANTHER" id="PTHR11712">
    <property type="entry name" value="POLYKETIDE SYNTHASE-RELATED"/>
    <property type="match status" value="1"/>
</dbReference>
<evidence type="ECO:0000256" key="3">
    <source>
        <dbReference type="ARBA" id="ARBA00022516"/>
    </source>
</evidence>
<dbReference type="OrthoDB" id="5334845at2759"/>
<keyword evidence="22" id="KW-1185">Reference proteome</keyword>
<comment type="catalytic activity">
    <reaction evidence="12">
        <text>a fatty acyl-[ACP] + malonyl-[ACP] + H(+) = a 3-oxoacyl-[ACP] + holo-[ACP] + CO2</text>
        <dbReference type="Rhea" id="RHEA:22836"/>
        <dbReference type="Rhea" id="RHEA-COMP:9623"/>
        <dbReference type="Rhea" id="RHEA-COMP:9685"/>
        <dbReference type="Rhea" id="RHEA-COMP:9916"/>
        <dbReference type="Rhea" id="RHEA-COMP:14125"/>
        <dbReference type="ChEBI" id="CHEBI:15378"/>
        <dbReference type="ChEBI" id="CHEBI:16526"/>
        <dbReference type="ChEBI" id="CHEBI:64479"/>
        <dbReference type="ChEBI" id="CHEBI:78449"/>
        <dbReference type="ChEBI" id="CHEBI:78776"/>
        <dbReference type="ChEBI" id="CHEBI:138651"/>
        <dbReference type="EC" id="2.3.1.41"/>
    </reaction>
    <physiologicalReaction direction="left-to-right" evidence="12">
        <dbReference type="Rhea" id="RHEA:22837"/>
    </physiologicalReaction>
</comment>
<evidence type="ECO:0000256" key="9">
    <source>
        <dbReference type="ARBA" id="ARBA00047394"/>
    </source>
</evidence>
<dbReference type="GO" id="GO:0005739">
    <property type="term" value="C:mitochondrion"/>
    <property type="evidence" value="ECO:0007669"/>
    <property type="project" value="TreeGrafter"/>
</dbReference>
<comment type="catalytic activity">
    <reaction evidence="13">
        <text>decanoyl-[ACP] + malonyl-[ACP] + H(+) = 3-oxododecanoyl-[ACP] + holo-[ACP] + CO2</text>
        <dbReference type="Rhea" id="RHEA:41868"/>
        <dbReference type="Rhea" id="RHEA-COMP:9623"/>
        <dbReference type="Rhea" id="RHEA-COMP:9640"/>
        <dbReference type="Rhea" id="RHEA-COMP:9641"/>
        <dbReference type="Rhea" id="RHEA-COMP:9685"/>
        <dbReference type="ChEBI" id="CHEBI:15378"/>
        <dbReference type="ChEBI" id="CHEBI:16526"/>
        <dbReference type="ChEBI" id="CHEBI:64479"/>
        <dbReference type="ChEBI" id="CHEBI:78449"/>
        <dbReference type="ChEBI" id="CHEBI:78468"/>
        <dbReference type="ChEBI" id="CHEBI:78469"/>
    </reaction>
    <physiologicalReaction direction="left-to-right" evidence="13">
        <dbReference type="Rhea" id="RHEA:41869"/>
    </physiologicalReaction>
</comment>
<dbReference type="AlphaFoldDB" id="A0A8K0A2C2"/>
<evidence type="ECO:0000256" key="8">
    <source>
        <dbReference type="ARBA" id="ARBA00023315"/>
    </source>
</evidence>
<evidence type="ECO:0000256" key="10">
    <source>
        <dbReference type="ARBA" id="ARBA00047451"/>
    </source>
</evidence>
<gene>
    <name evidence="21" type="primary">OXSM</name>
    <name evidence="21" type="ORF">BLAG_LOCUS21078</name>
</gene>
<comment type="function">
    <text evidence="16">May play a role in the biosynthesis of lipoic acid as well as longer chain fatty acids required for optimal mitochondrial function.</text>
</comment>
<dbReference type="InterPro" id="IPR020841">
    <property type="entry name" value="PKS_Beta-ketoAc_synthase_dom"/>
</dbReference>
<comment type="similarity">
    <text evidence="2 17 19">Belongs to the thiolase-like superfamily. Beta-ketoacyl-ACP synthases family.</text>
</comment>
<feature type="active site" description="For beta-ketoacyl synthase activity" evidence="18">
    <location>
        <position position="211"/>
    </location>
</feature>
<evidence type="ECO:0000313" key="22">
    <source>
        <dbReference type="Proteomes" id="UP000838412"/>
    </source>
</evidence>
<comment type="catalytic activity">
    <reaction evidence="11">
        <text>dodecanoyl-[ACP] + malonyl-[ACP] + H(+) = 3-oxotetradecanoyl-[ACP] + holo-[ACP] + CO2</text>
        <dbReference type="Rhea" id="RHEA:41884"/>
        <dbReference type="Rhea" id="RHEA-COMP:9623"/>
        <dbReference type="Rhea" id="RHEA-COMP:9644"/>
        <dbReference type="Rhea" id="RHEA-COMP:9645"/>
        <dbReference type="Rhea" id="RHEA-COMP:9685"/>
        <dbReference type="ChEBI" id="CHEBI:15378"/>
        <dbReference type="ChEBI" id="CHEBI:16526"/>
        <dbReference type="ChEBI" id="CHEBI:64479"/>
        <dbReference type="ChEBI" id="CHEBI:65264"/>
        <dbReference type="ChEBI" id="CHEBI:78449"/>
        <dbReference type="ChEBI" id="CHEBI:78473"/>
    </reaction>
    <physiologicalReaction direction="left-to-right" evidence="11">
        <dbReference type="Rhea" id="RHEA:41885"/>
    </physiologicalReaction>
</comment>
<comment type="pathway">
    <text evidence="1">Lipid metabolism; fatty acid biosynthesis.</text>
</comment>
<evidence type="ECO:0000256" key="17">
    <source>
        <dbReference type="PIRNR" id="PIRNR000447"/>
    </source>
</evidence>
<dbReference type="InterPro" id="IPR017568">
    <property type="entry name" value="3-oxoacyl-ACP_synth-2"/>
</dbReference>
<evidence type="ECO:0000256" key="13">
    <source>
        <dbReference type="ARBA" id="ARBA00049109"/>
    </source>
</evidence>